<protein>
    <submittedName>
        <fullName evidence="2">Uncharacterized protein</fullName>
    </submittedName>
</protein>
<organism evidence="2 3">
    <name type="scientific">Vibrio diabolicus</name>
    <dbReference type="NCBI Taxonomy" id="50719"/>
    <lineage>
        <taxon>Bacteria</taxon>
        <taxon>Pseudomonadati</taxon>
        <taxon>Pseudomonadota</taxon>
        <taxon>Gammaproteobacteria</taxon>
        <taxon>Vibrionales</taxon>
        <taxon>Vibrionaceae</taxon>
        <taxon>Vibrio</taxon>
        <taxon>Vibrio diabolicus subgroup</taxon>
    </lineage>
</organism>
<sequence length="79" mass="8474">MEELVSAFFRAVGSVLKIIAQLKLVELVGYSVGWVVAKTFTLGSFPSSSVTDSERVKVNYIGLLSILLCLAAIALLNRG</sequence>
<proteinExistence type="predicted"/>
<accession>A0AAX1XG52</accession>
<feature type="transmembrane region" description="Helical" evidence="1">
    <location>
        <begin position="58"/>
        <end position="76"/>
    </location>
</feature>
<dbReference type="EMBL" id="PKPZ01000049">
    <property type="protein sequence ID" value="RPB31794.1"/>
    <property type="molecule type" value="Genomic_DNA"/>
</dbReference>
<keyword evidence="1" id="KW-0812">Transmembrane</keyword>
<keyword evidence="1" id="KW-1133">Transmembrane helix</keyword>
<dbReference type="RefSeq" id="WP_124009256.1">
    <property type="nucleotide sequence ID" value="NZ_PKPZ01000049.1"/>
</dbReference>
<evidence type="ECO:0000256" key="1">
    <source>
        <dbReference type="SAM" id="Phobius"/>
    </source>
</evidence>
<evidence type="ECO:0000313" key="3">
    <source>
        <dbReference type="Proteomes" id="UP000283878"/>
    </source>
</evidence>
<name>A0AAX1XG52_9VIBR</name>
<dbReference type="AlphaFoldDB" id="A0AAX1XG52"/>
<dbReference type="Proteomes" id="UP000283878">
    <property type="component" value="Unassembled WGS sequence"/>
</dbReference>
<comment type="caution">
    <text evidence="2">The sequence shown here is derived from an EMBL/GenBank/DDBJ whole genome shotgun (WGS) entry which is preliminary data.</text>
</comment>
<evidence type="ECO:0000313" key="2">
    <source>
        <dbReference type="EMBL" id="RPB31794.1"/>
    </source>
</evidence>
<keyword evidence="1" id="KW-0472">Membrane</keyword>
<gene>
    <name evidence="2" type="ORF">CYQ91_24215</name>
</gene>
<reference evidence="2 3" key="1">
    <citation type="journal article" date="2018" name="AMB Express">
        <title>Occurrence and significance of pathogenicity and fitness islands in environmental vibrios.</title>
        <authorList>
            <person name="Klein S."/>
            <person name="Pipes S."/>
            <person name="Lovell C.R."/>
        </authorList>
    </citation>
    <scope>NUCLEOTIDE SEQUENCE [LARGE SCALE GENOMIC DNA]</scope>
    <source>
        <strain evidence="2 3">JBS-8-11-1</strain>
    </source>
</reference>